<comment type="similarity">
    <text evidence="1">Belongs to the KptA/TPT1 family.</text>
</comment>
<evidence type="ECO:0000256" key="2">
    <source>
        <dbReference type="ARBA" id="ARBA00022679"/>
    </source>
</evidence>
<accession>A0A0D7AMK8</accession>
<dbReference type="PANTHER" id="PTHR12684">
    <property type="entry name" value="PUTATIVE PHOSPHOTRANSFERASE"/>
    <property type="match status" value="1"/>
</dbReference>
<reference evidence="5 6" key="1">
    <citation type="journal article" date="2015" name="Fungal Genet. Biol.">
        <title>Evolution of novel wood decay mechanisms in Agaricales revealed by the genome sequences of Fistulina hepatica and Cylindrobasidium torrendii.</title>
        <authorList>
            <person name="Floudas D."/>
            <person name="Held B.W."/>
            <person name="Riley R."/>
            <person name="Nagy L.G."/>
            <person name="Koehler G."/>
            <person name="Ransdell A.S."/>
            <person name="Younus H."/>
            <person name="Chow J."/>
            <person name="Chiniquy J."/>
            <person name="Lipzen A."/>
            <person name="Tritt A."/>
            <person name="Sun H."/>
            <person name="Haridas S."/>
            <person name="LaButti K."/>
            <person name="Ohm R.A."/>
            <person name="Kues U."/>
            <person name="Blanchette R.A."/>
            <person name="Grigoriev I.V."/>
            <person name="Minto R.E."/>
            <person name="Hibbett D.S."/>
        </authorList>
    </citation>
    <scope>NUCLEOTIDE SEQUENCE [LARGE SCALE GENOMIC DNA]</scope>
    <source>
        <strain evidence="5 6">ATCC 64428</strain>
    </source>
</reference>
<dbReference type="EMBL" id="KN881629">
    <property type="protein sequence ID" value="KIY52984.1"/>
    <property type="molecule type" value="Genomic_DNA"/>
</dbReference>
<feature type="compositionally biased region" description="Basic residues" evidence="4">
    <location>
        <begin position="398"/>
        <end position="408"/>
    </location>
</feature>
<keyword evidence="3" id="KW-0520">NAD</keyword>
<protein>
    <recommendedName>
        <fullName evidence="7">2'-phosphotransferase</fullName>
    </recommendedName>
</protein>
<dbReference type="InterPro" id="IPR002745">
    <property type="entry name" value="Ptrans_KptA/Tpt1"/>
</dbReference>
<dbReference type="SUPFAM" id="SSF56399">
    <property type="entry name" value="ADP-ribosylation"/>
    <property type="match status" value="1"/>
</dbReference>
<dbReference type="InterPro" id="IPR042081">
    <property type="entry name" value="RNA_2'-PTrans_C"/>
</dbReference>
<evidence type="ECO:0000313" key="5">
    <source>
        <dbReference type="EMBL" id="KIY52984.1"/>
    </source>
</evidence>
<dbReference type="GO" id="GO:0000215">
    <property type="term" value="F:tRNA 2'-phosphotransferase activity"/>
    <property type="evidence" value="ECO:0007669"/>
    <property type="project" value="TreeGrafter"/>
</dbReference>
<sequence length="432" mass="50033">MGHRQQLQQPLQYRLAFQTTLMRLHDHNVSPVTGLWPHKQDPPQPAEDGITHPRPSTSRIIPPSFIPPNRVDALHSETDQSCQSELPQDLPFEESPRDDLQSPNLCVPQLPTPTDEPETSRRTAQRWSNEANEGQQTASTRRRKRTYPQWTPKPPPQIPLYIYPWPRPAGKRRKLKAWEIRVRQVLSSILRKHGRNLGLRVLPDGYLALPELRGITIETIQSLVDVDPKRSFEMSSEYPTDPSPIWYIRYRRHHIMKNIDVHNLIRIRHPEYIPVAIAGTSFEAWPHIQRDGLRVMTADHGCIELGRRLRGDNFIEGLNKTYDVLIYVDTKKAMSDGIHFYVPRPSWRHTVVLSPGNADRTIPPDCFKYVKWVQKREGAMPGWQDTPEPPSDRELRKKVLKRARKKKRKGDDVALPSYTQFLLQTDVRPGSS</sequence>
<feature type="compositionally biased region" description="Low complexity" evidence="4">
    <location>
        <begin position="53"/>
        <end position="70"/>
    </location>
</feature>
<dbReference type="Proteomes" id="UP000054144">
    <property type="component" value="Unassembled WGS sequence"/>
</dbReference>
<feature type="region of interest" description="Disordered" evidence="4">
    <location>
        <begin position="379"/>
        <end position="412"/>
    </location>
</feature>
<organism evidence="5 6">
    <name type="scientific">Fistulina hepatica ATCC 64428</name>
    <dbReference type="NCBI Taxonomy" id="1128425"/>
    <lineage>
        <taxon>Eukaryota</taxon>
        <taxon>Fungi</taxon>
        <taxon>Dikarya</taxon>
        <taxon>Basidiomycota</taxon>
        <taxon>Agaricomycotina</taxon>
        <taxon>Agaricomycetes</taxon>
        <taxon>Agaricomycetidae</taxon>
        <taxon>Agaricales</taxon>
        <taxon>Fistulinaceae</taxon>
        <taxon>Fistulina</taxon>
    </lineage>
</organism>
<gene>
    <name evidence="5" type="ORF">FISHEDRAFT_69442</name>
</gene>
<evidence type="ECO:0000256" key="3">
    <source>
        <dbReference type="ARBA" id="ARBA00023027"/>
    </source>
</evidence>
<dbReference type="AlphaFoldDB" id="A0A0D7AMK8"/>
<evidence type="ECO:0008006" key="7">
    <source>
        <dbReference type="Google" id="ProtNLM"/>
    </source>
</evidence>
<proteinExistence type="inferred from homology"/>
<evidence type="ECO:0000256" key="4">
    <source>
        <dbReference type="SAM" id="MobiDB-lite"/>
    </source>
</evidence>
<dbReference type="Pfam" id="PF01885">
    <property type="entry name" value="PTS_2-RNA"/>
    <property type="match status" value="1"/>
</dbReference>
<keyword evidence="6" id="KW-1185">Reference proteome</keyword>
<dbReference type="OrthoDB" id="419694at2759"/>
<feature type="compositionally biased region" description="Polar residues" evidence="4">
    <location>
        <begin position="125"/>
        <end position="139"/>
    </location>
</feature>
<dbReference type="PANTHER" id="PTHR12684:SF2">
    <property type="entry name" value="TRNA 2'-PHOSPHOTRANSFERASE 1"/>
    <property type="match status" value="1"/>
</dbReference>
<evidence type="ECO:0000313" key="6">
    <source>
        <dbReference type="Proteomes" id="UP000054144"/>
    </source>
</evidence>
<dbReference type="GO" id="GO:0006388">
    <property type="term" value="P:tRNA splicing, via endonucleolytic cleavage and ligation"/>
    <property type="evidence" value="ECO:0007669"/>
    <property type="project" value="TreeGrafter"/>
</dbReference>
<keyword evidence="2" id="KW-0808">Transferase</keyword>
<name>A0A0D7AMK8_9AGAR</name>
<feature type="region of interest" description="Disordered" evidence="4">
    <location>
        <begin position="32"/>
        <end position="151"/>
    </location>
</feature>
<evidence type="ECO:0000256" key="1">
    <source>
        <dbReference type="ARBA" id="ARBA00009836"/>
    </source>
</evidence>
<dbReference type="Gene3D" id="3.20.170.30">
    <property type="match status" value="1"/>
</dbReference>